<protein>
    <submittedName>
        <fullName evidence="2">Uncharacterized protein</fullName>
    </submittedName>
</protein>
<evidence type="ECO:0000256" key="1">
    <source>
        <dbReference type="SAM" id="MobiDB-lite"/>
    </source>
</evidence>
<proteinExistence type="predicted"/>
<organism evidence="2 3">
    <name type="scientific">Brachybacterium alimentarium</name>
    <dbReference type="NCBI Taxonomy" id="47845"/>
    <lineage>
        <taxon>Bacteria</taxon>
        <taxon>Bacillati</taxon>
        <taxon>Actinomycetota</taxon>
        <taxon>Actinomycetes</taxon>
        <taxon>Micrococcales</taxon>
        <taxon>Dermabacteraceae</taxon>
        <taxon>Brachybacterium</taxon>
    </lineage>
</organism>
<keyword evidence="3" id="KW-1185">Reference proteome</keyword>
<gene>
    <name evidence="2" type="ORF">CIK66_12970</name>
</gene>
<feature type="region of interest" description="Disordered" evidence="1">
    <location>
        <begin position="119"/>
        <end position="157"/>
    </location>
</feature>
<sequence>MDAWGGERRTGFIDAAQLGFLQNLAGAARSAQLALSLVAILVREFAAAGAAECVVVAPLETPPDQVHSVFPSGRVSFVRLDVAPEQILAQALARTRGGGPILAGDDLLGASRETAEAVAATAAEQRSWPPRQGEQVLDVSGSGPGQVAEQIRAAARS</sequence>
<dbReference type="AlphaFoldDB" id="A0A2A3YHJ3"/>
<dbReference type="EMBL" id="NRGR01000020">
    <property type="protein sequence ID" value="PCC38826.1"/>
    <property type="molecule type" value="Genomic_DNA"/>
</dbReference>
<name>A0A2A3YHJ3_9MICO</name>
<accession>A0A2A3YHJ3</accession>
<dbReference type="InterPro" id="IPR027417">
    <property type="entry name" value="P-loop_NTPase"/>
</dbReference>
<reference evidence="2 3" key="1">
    <citation type="journal article" date="2017" name="Elife">
        <title>Extensive horizontal gene transfer in cheese-associated bacteria.</title>
        <authorList>
            <person name="Bonham K.S."/>
            <person name="Wolfe B.E."/>
            <person name="Dutton R.J."/>
        </authorList>
    </citation>
    <scope>NUCLEOTIDE SEQUENCE [LARGE SCALE GENOMIC DNA]</scope>
    <source>
        <strain evidence="2 3">341_9</strain>
    </source>
</reference>
<evidence type="ECO:0000313" key="2">
    <source>
        <dbReference type="EMBL" id="PCC38826.1"/>
    </source>
</evidence>
<comment type="caution">
    <text evidence="2">The sequence shown here is derived from an EMBL/GenBank/DDBJ whole genome shotgun (WGS) entry which is preliminary data.</text>
</comment>
<evidence type="ECO:0000313" key="3">
    <source>
        <dbReference type="Proteomes" id="UP000218598"/>
    </source>
</evidence>
<dbReference type="Gene3D" id="3.40.50.300">
    <property type="entry name" value="P-loop containing nucleotide triphosphate hydrolases"/>
    <property type="match status" value="1"/>
</dbReference>
<dbReference type="Proteomes" id="UP000218598">
    <property type="component" value="Unassembled WGS sequence"/>
</dbReference>